<dbReference type="Gene3D" id="3.40.30.10">
    <property type="entry name" value="Glutaredoxin"/>
    <property type="match status" value="1"/>
</dbReference>
<evidence type="ECO:0000313" key="1">
    <source>
        <dbReference type="EMBL" id="SCU92949.1"/>
    </source>
</evidence>
<dbReference type="Proteomes" id="UP000191144">
    <property type="component" value="Chromosome F"/>
</dbReference>
<dbReference type="InterPro" id="IPR036249">
    <property type="entry name" value="Thioredoxin-like_sf"/>
</dbReference>
<name>A0A1G4JQN5_9SACH</name>
<organism evidence="1 2">
    <name type="scientific">Lachancea meyersii CBS 8951</name>
    <dbReference type="NCBI Taxonomy" id="1266667"/>
    <lineage>
        <taxon>Eukaryota</taxon>
        <taxon>Fungi</taxon>
        <taxon>Dikarya</taxon>
        <taxon>Ascomycota</taxon>
        <taxon>Saccharomycotina</taxon>
        <taxon>Saccharomycetes</taxon>
        <taxon>Saccharomycetales</taxon>
        <taxon>Saccharomycetaceae</taxon>
        <taxon>Lachancea</taxon>
    </lineage>
</organism>
<gene>
    <name evidence="1" type="ORF">LAME_0F02124G</name>
</gene>
<dbReference type="PROSITE" id="PS51354">
    <property type="entry name" value="GLUTAREDOXIN_2"/>
    <property type="match status" value="1"/>
</dbReference>
<evidence type="ECO:0000313" key="2">
    <source>
        <dbReference type="Proteomes" id="UP000191144"/>
    </source>
</evidence>
<proteinExistence type="predicted"/>
<dbReference type="SUPFAM" id="SSF52833">
    <property type="entry name" value="Thioredoxin-like"/>
    <property type="match status" value="1"/>
</dbReference>
<dbReference type="OrthoDB" id="418495at2759"/>
<reference evidence="2" key="1">
    <citation type="submission" date="2016-03" db="EMBL/GenBank/DDBJ databases">
        <authorList>
            <person name="Devillers Hugo."/>
        </authorList>
    </citation>
    <scope>NUCLEOTIDE SEQUENCE [LARGE SCALE GENOMIC DNA]</scope>
</reference>
<sequence length="108" mass="12476">MSQYVNEAKQVITSQKFVQLTADFCPDCVYANSVWKRFGVLDKVLQFEIGSFDRATQMKYRDAFEQVAGVRNLPTIFVDGKVWGTEHDLHKFERKGTLQEELKKIGLI</sequence>
<accession>A0A1G4JQN5</accession>
<dbReference type="AlphaFoldDB" id="A0A1G4JQN5"/>
<protein>
    <submittedName>
        <fullName evidence="1">LAME_0F02124g1_1</fullName>
    </submittedName>
</protein>
<keyword evidence="2" id="KW-1185">Reference proteome</keyword>
<dbReference type="EMBL" id="LT598477">
    <property type="protein sequence ID" value="SCU92949.1"/>
    <property type="molecule type" value="Genomic_DNA"/>
</dbReference>